<dbReference type="PANTHER" id="PTHR10412">
    <property type="entry name" value="MANNOSYL-OLIGOSACCHARIDE GLUCOSIDASE"/>
    <property type="match status" value="1"/>
</dbReference>
<protein>
    <recommendedName>
        <fullName evidence="1">Mannosylglycerate hydrolase MGH1-like glycoside hydrolase domain-containing protein</fullName>
    </recommendedName>
</protein>
<evidence type="ECO:0000313" key="2">
    <source>
        <dbReference type="EMBL" id="SBS79027.1"/>
    </source>
</evidence>
<name>A0A1Y5PJV2_9MYCO</name>
<evidence type="ECO:0000259" key="1">
    <source>
        <dbReference type="Pfam" id="PF22422"/>
    </source>
</evidence>
<dbReference type="PANTHER" id="PTHR10412:SF10">
    <property type="entry name" value="GLYCOSYL HYDROLASE FAMILY 63 C-TERMINAL DOMAIN-CONTAINING PROTEIN"/>
    <property type="match status" value="1"/>
</dbReference>
<dbReference type="GO" id="GO:0004573">
    <property type="term" value="F:Glc3Man9GlcNAc2 oligosaccharide glucosidase activity"/>
    <property type="evidence" value="ECO:0007669"/>
    <property type="project" value="InterPro"/>
</dbReference>
<dbReference type="GO" id="GO:0009311">
    <property type="term" value="P:oligosaccharide metabolic process"/>
    <property type="evidence" value="ECO:0007669"/>
    <property type="project" value="InterPro"/>
</dbReference>
<dbReference type="InterPro" id="IPR012341">
    <property type="entry name" value="6hp_glycosidase-like_sf"/>
</dbReference>
<dbReference type="Gene3D" id="1.50.10.10">
    <property type="match status" value="2"/>
</dbReference>
<accession>A0A1Y5PJV2</accession>
<proteinExistence type="predicted"/>
<organism evidence="2">
    <name type="scientific">uncultured Mycobacterium sp</name>
    <dbReference type="NCBI Taxonomy" id="171292"/>
    <lineage>
        <taxon>Bacteria</taxon>
        <taxon>Bacillati</taxon>
        <taxon>Actinomycetota</taxon>
        <taxon>Actinomycetes</taxon>
        <taxon>Mycobacteriales</taxon>
        <taxon>Mycobacteriaceae</taxon>
        <taxon>Mycobacterium</taxon>
        <taxon>environmental samples</taxon>
    </lineage>
</organism>
<dbReference type="EMBL" id="FLQS01000064">
    <property type="protein sequence ID" value="SBS79027.1"/>
    <property type="molecule type" value="Genomic_DNA"/>
</dbReference>
<dbReference type="Pfam" id="PF22422">
    <property type="entry name" value="MGH1-like_GH"/>
    <property type="match status" value="1"/>
</dbReference>
<dbReference type="InterPro" id="IPR008928">
    <property type="entry name" value="6-hairpin_glycosidase_sf"/>
</dbReference>
<dbReference type="AlphaFoldDB" id="A0A1Y5PJV2"/>
<feature type="domain" description="Mannosylglycerate hydrolase MGH1-like glycoside hydrolase" evidence="1">
    <location>
        <begin position="423"/>
        <end position="864"/>
    </location>
</feature>
<sequence>MSTAEQRRLDEANAGTSPWRRWGTYLSERAWGTVREDYSTDGDAWAYFPFDHAHSRAYRWSEDGLAGWCDDEQTICLGVALWNGHDPILKERPYGLANEEGNHGEDVKDYWFYTDNLPTHAYASMVYKYPQTAFPYEDLLHTNQQRGPDDDEYELFDALRQPWLEQRYFDVDVAYAKDGPEDVYCRIAVTNRGPDPAPIHVLPQLWYRNTWSWDPGQQRPRITACGDGAARTWHPTLGQRWFTVTTSAGDTPRLLFCENETNNRLLFSSADESGTTKDGINDYVVNGITAAVGTVEGSKVAAHVSTILQPGESFIATVYFAATDADYHPGRADAVLAERKREADEFYLDVAAPDLSDDERLVQRQAFAGLLWCKQFYNYAVRRWLKGDPEQPTPPRKRWAGRNNGWQHFAISDVMLMPDAWEYPWFAAWDLAFHCLAVALIDPEFAKAQVLVLHDSTAQHPHGQIPAYEWKFGDTNPPVHAWAAWQIYQLDQLRTGVGDWDFLATAYRSATLNAMWWLNQKDDTNRGVFGGGFLGMDNIGVFDRDEPLPTGGELAQVDGTAWMAALIFHLLEMAIELSNEDPSYTDMFSRWVWDAWLVANALEKGTYRVSFWNDDTNFYHDVIEMPDGTSRSLEVFSIQAIVPLFAAIAIPTSATEVTTTIEECLAALARTYEHTEDDVRLVMSGGDGTHLMIGVVHQDRLTAILRRLLDPEQFLSPNGIRSLSRYHRDHPYAYHTDGADYVVDYQPAESRSRMFGGNSNWRGPVWLPTNFLLVQALNSYARFLGDTYRVPDPAGSADEVSLHEVGDRLARQLTGLLVRDETGRRAVFGDNEYFQTDPHWRDLVPFHEYFDGDAGRGLGASHQTGWTATIALLLQFRGWLYFNRAGWVGDRGQSSGL</sequence>
<gene>
    <name evidence="2" type="ORF">MHPYR_670022</name>
</gene>
<reference evidence="2" key="1">
    <citation type="submission" date="2016-03" db="EMBL/GenBank/DDBJ databases">
        <authorList>
            <person name="Ploux O."/>
        </authorList>
    </citation>
    <scope>NUCLEOTIDE SEQUENCE</scope>
    <source>
        <strain evidence="2">UC10</strain>
    </source>
</reference>
<dbReference type="SUPFAM" id="SSF48208">
    <property type="entry name" value="Six-hairpin glycosidases"/>
    <property type="match status" value="1"/>
</dbReference>
<dbReference type="InterPro" id="IPR054491">
    <property type="entry name" value="MGH1-like_GH"/>
</dbReference>
<dbReference type="InterPro" id="IPR004888">
    <property type="entry name" value="Glycoside_hydrolase_63"/>
</dbReference>